<proteinExistence type="predicted"/>
<comment type="caution">
    <text evidence="1">The sequence shown here is derived from an EMBL/GenBank/DDBJ whole genome shotgun (WGS) entry which is preliminary data.</text>
</comment>
<sequence length="56" mass="6803">MMEKWVLKQLEELSESTDYETKALLHETKQLLMEISDRIEQLQGEIDGKIWDHQKW</sequence>
<dbReference type="RefSeq" id="WP_143139750.1">
    <property type="nucleotide sequence ID" value="NZ_JXLB01000014.1"/>
</dbReference>
<evidence type="ECO:0000313" key="2">
    <source>
        <dbReference type="Proteomes" id="UP000182152"/>
    </source>
</evidence>
<gene>
    <name evidence="1" type="ORF">RV14_GL000569</name>
</gene>
<protein>
    <submittedName>
        <fullName evidence="1">Uncharacterized protein</fullName>
    </submittedName>
</protein>
<evidence type="ECO:0000313" key="1">
    <source>
        <dbReference type="EMBL" id="OJG80507.1"/>
    </source>
</evidence>
<organism evidence="1 2">
    <name type="scientific">Enterococcus ratti</name>
    <dbReference type="NCBI Taxonomy" id="150033"/>
    <lineage>
        <taxon>Bacteria</taxon>
        <taxon>Bacillati</taxon>
        <taxon>Bacillota</taxon>
        <taxon>Bacilli</taxon>
        <taxon>Lactobacillales</taxon>
        <taxon>Enterococcaceae</taxon>
        <taxon>Enterococcus</taxon>
    </lineage>
</organism>
<dbReference type="Proteomes" id="UP000182152">
    <property type="component" value="Unassembled WGS sequence"/>
</dbReference>
<reference evidence="1 2" key="1">
    <citation type="submission" date="2014-12" db="EMBL/GenBank/DDBJ databases">
        <title>Draft genome sequences of 29 type strains of Enterococci.</title>
        <authorList>
            <person name="Zhong Z."/>
            <person name="Sun Z."/>
            <person name="Liu W."/>
            <person name="Zhang W."/>
            <person name="Zhang H."/>
        </authorList>
    </citation>
    <scope>NUCLEOTIDE SEQUENCE [LARGE SCALE GENOMIC DNA]</scope>
    <source>
        <strain evidence="1 2">DSM 15687</strain>
    </source>
</reference>
<name>A0A1L8WHK6_9ENTE</name>
<keyword evidence="2" id="KW-1185">Reference proteome</keyword>
<dbReference type="OrthoDB" id="2918624at2"/>
<dbReference type="STRING" id="150033.RV14_GL000569"/>
<dbReference type="AlphaFoldDB" id="A0A1L8WHK6"/>
<accession>A0A1L8WHK6</accession>
<dbReference type="EMBL" id="JXLB01000014">
    <property type="protein sequence ID" value="OJG80507.1"/>
    <property type="molecule type" value="Genomic_DNA"/>
</dbReference>